<sequence>MPQFSRFREPFASCHLKPLHSRIASPSDISIRSPNRTWFRKRKKRAGVCFCWCWR</sequence>
<name>A0ABP1YYG4_THIA3</name>
<comment type="caution">
    <text evidence="1">The sequence shown here is derived from an EMBL/GenBank/DDBJ whole genome shotgun (WGS) entry which is preliminary data.</text>
</comment>
<keyword evidence="2" id="KW-1185">Reference proteome</keyword>
<protein>
    <submittedName>
        <fullName evidence="1">Uncharacterized protein</fullName>
    </submittedName>
</protein>
<dbReference type="EMBL" id="CTRI01000002">
    <property type="protein sequence ID" value="CQR27225.1"/>
    <property type="molecule type" value="Genomic_DNA"/>
</dbReference>
<accession>A0ABP1YYG4</accession>
<gene>
    <name evidence="1" type="ORF">THICB1_100531</name>
</gene>
<proteinExistence type="predicted"/>
<reference evidence="1 2" key="1">
    <citation type="submission" date="2015-03" db="EMBL/GenBank/DDBJ databases">
        <authorList>
            <person name="Regsiter A."/>
            <person name="william w."/>
        </authorList>
    </citation>
    <scope>NUCLEOTIDE SEQUENCE [LARGE SCALE GENOMIC DNA]</scope>
    <source>
        <strain evidence="1 2">CB1</strain>
    </source>
</reference>
<evidence type="ECO:0000313" key="1">
    <source>
        <dbReference type="EMBL" id="CQR27225.1"/>
    </source>
</evidence>
<evidence type="ECO:0000313" key="2">
    <source>
        <dbReference type="Proteomes" id="UP000078599"/>
    </source>
</evidence>
<dbReference type="Proteomes" id="UP000078599">
    <property type="component" value="Unassembled WGS sequence"/>
</dbReference>
<organism evidence="1 2">
    <name type="scientific">Thiomonas arsenitoxydans (strain DSM 22701 / CIP 110005 / 3As)</name>
    <dbReference type="NCBI Taxonomy" id="426114"/>
    <lineage>
        <taxon>Bacteria</taxon>
        <taxon>Pseudomonadati</taxon>
        <taxon>Pseudomonadota</taxon>
        <taxon>Betaproteobacteria</taxon>
        <taxon>Burkholderiales</taxon>
        <taxon>Thiomonas</taxon>
    </lineage>
</organism>